<evidence type="ECO:0000256" key="8">
    <source>
        <dbReference type="SAM" id="Phobius"/>
    </source>
</evidence>
<dbReference type="PANTHER" id="PTHR43394">
    <property type="entry name" value="ATP-DEPENDENT PERMEASE MDL1, MITOCHONDRIAL"/>
    <property type="match status" value="1"/>
</dbReference>
<evidence type="ECO:0000259" key="10">
    <source>
        <dbReference type="PROSITE" id="PS50929"/>
    </source>
</evidence>
<feature type="transmembrane region" description="Helical" evidence="8">
    <location>
        <begin position="377"/>
        <end position="402"/>
    </location>
</feature>
<dbReference type="Proteomes" id="UP000007383">
    <property type="component" value="Chromosome"/>
</dbReference>
<dbReference type="GO" id="GO:0005886">
    <property type="term" value="C:plasma membrane"/>
    <property type="evidence" value="ECO:0007669"/>
    <property type="project" value="UniProtKB-SubCell"/>
</dbReference>
<dbReference type="RefSeq" id="WP_014455981.1">
    <property type="nucleotide sequence ID" value="NC_017098.1"/>
</dbReference>
<dbReference type="CDD" id="cd03254">
    <property type="entry name" value="ABCC_Glucan_exporter_like"/>
    <property type="match status" value="1"/>
</dbReference>
<dbReference type="SUPFAM" id="SSF52540">
    <property type="entry name" value="P-loop containing nucleoside triphosphate hydrolases"/>
    <property type="match status" value="1"/>
</dbReference>
<keyword evidence="5" id="KW-0067">ATP-binding</keyword>
<reference evidence="12" key="1">
    <citation type="journal article" date="2013" name="Stand. Genomic Sci.">
        <title>Complete genome sequence of the halophilic bacterium Spirochaeta africana type strain (Z-7692(T)) from the alkaline Lake Magadi in the East African Rift.</title>
        <authorList>
            <person name="Liolos K."/>
            <person name="Abt B."/>
            <person name="Scheuner C."/>
            <person name="Teshima H."/>
            <person name="Held B."/>
            <person name="Lapidus A."/>
            <person name="Nolan M."/>
            <person name="Lucas S."/>
            <person name="Deshpande S."/>
            <person name="Cheng J.F."/>
            <person name="Tapia R."/>
            <person name="Goodwin L.A."/>
            <person name="Pitluck S."/>
            <person name="Pagani I."/>
            <person name="Ivanova N."/>
            <person name="Mavromatis K."/>
            <person name="Mikhailova N."/>
            <person name="Huntemann M."/>
            <person name="Pati A."/>
            <person name="Chen A."/>
            <person name="Palaniappan K."/>
            <person name="Land M."/>
            <person name="Rohde M."/>
            <person name="Tindall B.J."/>
            <person name="Detter J.C."/>
            <person name="Goker M."/>
            <person name="Bristow J."/>
            <person name="Eisen J.A."/>
            <person name="Markowitz V."/>
            <person name="Hugenholtz P."/>
            <person name="Woyke T."/>
            <person name="Klenk H.P."/>
            <person name="Kyrpides N.C."/>
        </authorList>
    </citation>
    <scope>NUCLEOTIDE SEQUENCE</scope>
    <source>
        <strain evidence="12">ATCC 700263 / DSM 8902 / Z-7692</strain>
    </source>
</reference>
<evidence type="ECO:0000259" key="9">
    <source>
        <dbReference type="PROSITE" id="PS50893"/>
    </source>
</evidence>
<dbReference type="SMART" id="SM00382">
    <property type="entry name" value="AAA"/>
    <property type="match status" value="1"/>
</dbReference>
<sequence>MEQEKILTGYNHTVMKRLLAYAWPHRLVLGIALLALVAGAVGQLALPIIIQRAVDRHMVRSYLEIHSAGIPRLDADPGKAARRLLDMATPVGDTAFVSREDLQQIPGAQRQQLTETGVLGTREFQVFDRTRFDHSILPSPPYALDDEFFAYPGSELDDLSPEMARQLRRSDIQALHGTSLLFLGILLLVLAAGFTQVYLMTYAGQSIMRQLRLHLFSHTIRQSMSHLNTQPIGRMVNRLTNDVETINELFTSVLITIVRDIVMMSGVVAALLLVDLRLGTITILTLLPVFVITAIFRRLSRRAFRRVRHWVSQVNTFLSEHLGGMSIVQMFAREDRTRDEFASINNTLVSASLAEMRVFAIFRPLIDLLSSTSTAVMIYFGAGLFLQNAVSLGVLIAFVNLIREFYRPVMELSEQFTILQSAIAGGERVFEMIDTRQEIPDTGTTELPHPAGEIAFEQVWFSYHPGEPVIRDLSFRIEPGMTAAIVGYTGAGKTTIAKLLTRLYDIDTGRITLDGCDLRDLPLQQLRRLVQPIQQDVFLFHDTIAENISLGSSANGISIEQAAQLVQADRFIDALPHGYQTILQEGGANLSTGQRQLLSFARAIYHNPRVIILDEATANIDTETERSIQQAMQTVLQGRTSLVIAHRLSTIQAADVIIVLSHGEIAEIGTHQELLSQRGMYHSLYRLQYQEEHLDYSG</sequence>
<feature type="transmembrane region" description="Helical" evidence="8">
    <location>
        <begin position="174"/>
        <end position="199"/>
    </location>
</feature>
<dbReference type="InterPro" id="IPR003439">
    <property type="entry name" value="ABC_transporter-like_ATP-bd"/>
</dbReference>
<dbReference type="InterPro" id="IPR027417">
    <property type="entry name" value="P-loop_NTPase"/>
</dbReference>
<keyword evidence="4" id="KW-0547">Nucleotide-binding</keyword>
<dbReference type="Pfam" id="PF00005">
    <property type="entry name" value="ABC_tran"/>
    <property type="match status" value="1"/>
</dbReference>
<dbReference type="GO" id="GO:0015421">
    <property type="term" value="F:ABC-type oligopeptide transporter activity"/>
    <property type="evidence" value="ECO:0007669"/>
    <property type="project" value="TreeGrafter"/>
</dbReference>
<dbReference type="InterPro" id="IPR036640">
    <property type="entry name" value="ABC1_TM_sf"/>
</dbReference>
<evidence type="ECO:0000256" key="7">
    <source>
        <dbReference type="ARBA" id="ARBA00023136"/>
    </source>
</evidence>
<dbReference type="FunFam" id="3.40.50.300:FF:000287">
    <property type="entry name" value="Multidrug ABC transporter ATP-binding protein"/>
    <property type="match status" value="1"/>
</dbReference>
<dbReference type="eggNOG" id="COG1132">
    <property type="taxonomic scope" value="Bacteria"/>
</dbReference>
<dbReference type="GO" id="GO:0016887">
    <property type="term" value="F:ATP hydrolysis activity"/>
    <property type="evidence" value="ECO:0007669"/>
    <property type="project" value="InterPro"/>
</dbReference>
<dbReference type="PATRIC" id="fig|889378.3.peg.1934"/>
<evidence type="ECO:0000256" key="5">
    <source>
        <dbReference type="ARBA" id="ARBA00022840"/>
    </source>
</evidence>
<evidence type="ECO:0000313" key="12">
    <source>
        <dbReference type="Proteomes" id="UP000007383"/>
    </source>
</evidence>
<name>H9UKF5_SPIAZ</name>
<dbReference type="OrthoDB" id="341671at2"/>
<comment type="subcellular location">
    <subcellularLocation>
        <location evidence="1">Cell membrane</location>
        <topology evidence="1">Multi-pass membrane protein</topology>
    </subcellularLocation>
</comment>
<dbReference type="PROSITE" id="PS50929">
    <property type="entry name" value="ABC_TM1F"/>
    <property type="match status" value="1"/>
</dbReference>
<evidence type="ECO:0000256" key="2">
    <source>
        <dbReference type="ARBA" id="ARBA00022448"/>
    </source>
</evidence>
<dbReference type="SUPFAM" id="SSF90123">
    <property type="entry name" value="ABC transporter transmembrane region"/>
    <property type="match status" value="1"/>
</dbReference>
<evidence type="ECO:0000256" key="1">
    <source>
        <dbReference type="ARBA" id="ARBA00004651"/>
    </source>
</evidence>
<dbReference type="Gene3D" id="3.40.50.300">
    <property type="entry name" value="P-loop containing nucleotide triphosphate hydrolases"/>
    <property type="match status" value="1"/>
</dbReference>
<dbReference type="STRING" id="889378.Spiaf_1947"/>
<evidence type="ECO:0000256" key="4">
    <source>
        <dbReference type="ARBA" id="ARBA00022741"/>
    </source>
</evidence>
<protein>
    <submittedName>
        <fullName evidence="11">ABC-type multidrug transport system, ATPase and permease component</fullName>
    </submittedName>
</protein>
<keyword evidence="7 8" id="KW-0472">Membrane</keyword>
<proteinExistence type="predicted"/>
<feature type="transmembrane region" description="Helical" evidence="8">
    <location>
        <begin position="27"/>
        <end position="50"/>
    </location>
</feature>
<dbReference type="InterPro" id="IPR011527">
    <property type="entry name" value="ABC1_TM_dom"/>
</dbReference>
<dbReference type="InterPro" id="IPR003593">
    <property type="entry name" value="AAA+_ATPase"/>
</dbReference>
<feature type="domain" description="ABC transmembrane type-1" evidence="10">
    <location>
        <begin position="167"/>
        <end position="421"/>
    </location>
</feature>
<dbReference type="CDD" id="cd18544">
    <property type="entry name" value="ABC_6TM_TmrA_like"/>
    <property type="match status" value="1"/>
</dbReference>
<feature type="transmembrane region" description="Helical" evidence="8">
    <location>
        <begin position="281"/>
        <end position="300"/>
    </location>
</feature>
<dbReference type="GO" id="GO:0005524">
    <property type="term" value="F:ATP binding"/>
    <property type="evidence" value="ECO:0007669"/>
    <property type="project" value="UniProtKB-KW"/>
</dbReference>
<gene>
    <name evidence="11" type="ordered locus">Spiaf_1947</name>
</gene>
<dbReference type="EMBL" id="CP003282">
    <property type="protein sequence ID" value="AFG37998.1"/>
    <property type="molecule type" value="Genomic_DNA"/>
</dbReference>
<evidence type="ECO:0000313" key="11">
    <source>
        <dbReference type="EMBL" id="AFG37998.1"/>
    </source>
</evidence>
<keyword evidence="6 8" id="KW-1133">Transmembrane helix</keyword>
<keyword evidence="2" id="KW-0813">Transport</keyword>
<keyword evidence="12" id="KW-1185">Reference proteome</keyword>
<dbReference type="Pfam" id="PF00664">
    <property type="entry name" value="ABC_membrane"/>
    <property type="match status" value="1"/>
</dbReference>
<evidence type="ECO:0000256" key="6">
    <source>
        <dbReference type="ARBA" id="ARBA00022989"/>
    </source>
</evidence>
<keyword evidence="3 8" id="KW-0812">Transmembrane</keyword>
<dbReference type="HOGENOM" id="CLU_000604_84_3_12"/>
<dbReference type="PANTHER" id="PTHR43394:SF1">
    <property type="entry name" value="ATP-BINDING CASSETTE SUB-FAMILY B MEMBER 10, MITOCHONDRIAL"/>
    <property type="match status" value="1"/>
</dbReference>
<dbReference type="PROSITE" id="PS50893">
    <property type="entry name" value="ABC_TRANSPORTER_2"/>
    <property type="match status" value="1"/>
</dbReference>
<dbReference type="InterPro" id="IPR039421">
    <property type="entry name" value="Type_1_exporter"/>
</dbReference>
<dbReference type="KEGG" id="sfc:Spiaf_1947"/>
<evidence type="ECO:0000256" key="3">
    <source>
        <dbReference type="ARBA" id="ARBA00022692"/>
    </source>
</evidence>
<accession>H9UKF5</accession>
<feature type="domain" description="ABC transporter" evidence="9">
    <location>
        <begin position="454"/>
        <end position="687"/>
    </location>
</feature>
<dbReference type="Gene3D" id="1.20.1560.10">
    <property type="entry name" value="ABC transporter type 1, transmembrane domain"/>
    <property type="match status" value="1"/>
</dbReference>
<organism evidence="11 12">
    <name type="scientific">Spirochaeta africana (strain ATCC 700263 / DSM 8902 / Z-7692)</name>
    <dbReference type="NCBI Taxonomy" id="889378"/>
    <lineage>
        <taxon>Bacteria</taxon>
        <taxon>Pseudomonadati</taxon>
        <taxon>Spirochaetota</taxon>
        <taxon>Spirochaetia</taxon>
        <taxon>Spirochaetales</taxon>
        <taxon>Spirochaetaceae</taxon>
        <taxon>Spirochaeta</taxon>
    </lineage>
</organism>
<dbReference type="AlphaFoldDB" id="H9UKF5"/>